<evidence type="ECO:0000313" key="4">
    <source>
        <dbReference type="EMBL" id="EZG44281.1"/>
    </source>
</evidence>
<dbReference type="NCBIfam" id="NF003075">
    <property type="entry name" value="PRK03996.1"/>
    <property type="match status" value="1"/>
</dbReference>
<name>A0A023AZP4_GRENI</name>
<evidence type="ECO:0000256" key="2">
    <source>
        <dbReference type="PROSITE-ProRule" id="PRU00808"/>
    </source>
</evidence>
<dbReference type="Gene3D" id="3.60.20.10">
    <property type="entry name" value="Glutamine Phosphoribosylpyrophosphate, subunit 1, domain 1"/>
    <property type="match status" value="1"/>
</dbReference>
<evidence type="ECO:0000313" key="5">
    <source>
        <dbReference type="Proteomes" id="UP000019763"/>
    </source>
</evidence>
<keyword evidence="1 2" id="KW-0647">Proteasome</keyword>
<dbReference type="InterPro" id="IPR000426">
    <property type="entry name" value="Proteasome_asu_N"/>
</dbReference>
<dbReference type="AlphaFoldDB" id="A0A023AZP4"/>
<gene>
    <name evidence="4" type="ORF">GNI_149520</name>
</gene>
<evidence type="ECO:0000256" key="1">
    <source>
        <dbReference type="ARBA" id="ARBA00022942"/>
    </source>
</evidence>
<feature type="domain" description="Proteasome alpha-type subunits" evidence="3">
    <location>
        <begin position="4"/>
        <end position="26"/>
    </location>
</feature>
<proteinExistence type="inferred from homology"/>
<keyword evidence="4" id="KW-0378">Hydrolase</keyword>
<dbReference type="InterPro" id="IPR023332">
    <property type="entry name" value="Proteasome_alpha-type"/>
</dbReference>
<dbReference type="SMART" id="SM00948">
    <property type="entry name" value="Proteasome_A_N"/>
    <property type="match status" value="1"/>
</dbReference>
<dbReference type="EMBL" id="AFNH02001112">
    <property type="protein sequence ID" value="EZG44281.1"/>
    <property type="molecule type" value="Genomic_DNA"/>
</dbReference>
<dbReference type="SUPFAM" id="SSF56235">
    <property type="entry name" value="N-terminal nucleophile aminohydrolases (Ntn hydrolases)"/>
    <property type="match status" value="1"/>
</dbReference>
<dbReference type="PANTHER" id="PTHR11599">
    <property type="entry name" value="PROTEASOME SUBUNIT ALPHA/BETA"/>
    <property type="match status" value="1"/>
</dbReference>
<dbReference type="GO" id="GO:0006511">
    <property type="term" value="P:ubiquitin-dependent protein catabolic process"/>
    <property type="evidence" value="ECO:0007669"/>
    <property type="project" value="InterPro"/>
</dbReference>
<accession>A0A023AZP4</accession>
<dbReference type="InterPro" id="IPR050115">
    <property type="entry name" value="Proteasome_alpha"/>
</dbReference>
<dbReference type="OMA" id="YVLNDNM"/>
<dbReference type="Pfam" id="PF00227">
    <property type="entry name" value="Proteasome"/>
    <property type="match status" value="2"/>
</dbReference>
<sequence>MSRYDTRTTTFSQEGRLFQVEYALEAINNASSTMGIVTKEGVVLAADRLVSTKLLDPGLSKEKIYVVDEHIAVAVAGWTADANVLLNDARLTAQRHRYRFDEPVSLESLVTHLCDIKQSYTQFGGLRPFGVSFLFAGYTPSFGQTDTNCSNTASEYAEFPFQLILTDPAGNFSGWKATAVGQNSVTAQSILKQEWRDDLTLQEGLELAAKILTQITDAGNQTLEQTEFAILYIKDGQVKQRFLSQNEVSELLKKAAASAKIVIKD</sequence>
<dbReference type="GO" id="GO:0016787">
    <property type="term" value="F:hydrolase activity"/>
    <property type="evidence" value="ECO:0007669"/>
    <property type="project" value="UniProtKB-KW"/>
</dbReference>
<comment type="similarity">
    <text evidence="2">Belongs to the peptidase T1A family.</text>
</comment>
<dbReference type="InterPro" id="IPR001353">
    <property type="entry name" value="Proteasome_sua/b"/>
</dbReference>
<dbReference type="eggNOG" id="KOG0178">
    <property type="taxonomic scope" value="Eukaryota"/>
</dbReference>
<dbReference type="OrthoDB" id="431557at2759"/>
<protein>
    <submittedName>
        <fullName evidence="4">Proteasome subunit alpha type</fullName>
        <ecNumber evidence="4">3.4.25.1</ecNumber>
    </submittedName>
</protein>
<dbReference type="EC" id="3.4.25.1" evidence="4"/>
<dbReference type="VEuPathDB" id="CryptoDB:GNI_149520"/>
<dbReference type="RefSeq" id="XP_011132732.1">
    <property type="nucleotide sequence ID" value="XM_011134430.1"/>
</dbReference>
<keyword evidence="5" id="KW-1185">Reference proteome</keyword>
<dbReference type="GO" id="GO:0019773">
    <property type="term" value="C:proteasome core complex, alpha-subunit complex"/>
    <property type="evidence" value="ECO:0007669"/>
    <property type="project" value="UniProtKB-UniRule"/>
</dbReference>
<reference evidence="4" key="1">
    <citation type="submission" date="2013-12" db="EMBL/GenBank/DDBJ databases">
        <authorList>
            <person name="Omoto C.K."/>
            <person name="Sibley D."/>
            <person name="Venepally P."/>
            <person name="Hadjithomas M."/>
            <person name="Karamycheva S."/>
            <person name="Brunk B."/>
            <person name="Roos D."/>
            <person name="Caler E."/>
            <person name="Lorenzi H."/>
        </authorList>
    </citation>
    <scope>NUCLEOTIDE SEQUENCE</scope>
</reference>
<comment type="caution">
    <text evidence="4">The sequence shown here is derived from an EMBL/GenBank/DDBJ whole genome shotgun (WGS) entry which is preliminary data.</text>
</comment>
<evidence type="ECO:0000259" key="3">
    <source>
        <dbReference type="SMART" id="SM00948"/>
    </source>
</evidence>
<organism evidence="4 5">
    <name type="scientific">Gregarina niphandrodes</name>
    <name type="common">Septate eugregarine</name>
    <dbReference type="NCBI Taxonomy" id="110365"/>
    <lineage>
        <taxon>Eukaryota</taxon>
        <taxon>Sar</taxon>
        <taxon>Alveolata</taxon>
        <taxon>Apicomplexa</taxon>
        <taxon>Conoidasida</taxon>
        <taxon>Gregarinasina</taxon>
        <taxon>Eugregarinorida</taxon>
        <taxon>Gregarinidae</taxon>
        <taxon>Gregarina</taxon>
    </lineage>
</organism>
<dbReference type="Proteomes" id="UP000019763">
    <property type="component" value="Unassembled WGS sequence"/>
</dbReference>
<dbReference type="InterPro" id="IPR029055">
    <property type="entry name" value="Ntn_hydrolases_N"/>
</dbReference>
<dbReference type="PROSITE" id="PS51475">
    <property type="entry name" value="PROTEASOME_ALPHA_2"/>
    <property type="match status" value="1"/>
</dbReference>
<dbReference type="Pfam" id="PF10584">
    <property type="entry name" value="Proteasome_A_N"/>
    <property type="match status" value="1"/>
</dbReference>
<dbReference type="GeneID" id="22915225"/>